<organism evidence="1 2">
    <name type="scientific">Pseudomonas syringae</name>
    <dbReference type="NCBI Taxonomy" id="317"/>
    <lineage>
        <taxon>Bacteria</taxon>
        <taxon>Pseudomonadati</taxon>
        <taxon>Pseudomonadota</taxon>
        <taxon>Gammaproteobacteria</taxon>
        <taxon>Pseudomonadales</taxon>
        <taxon>Pseudomonadaceae</taxon>
        <taxon>Pseudomonas</taxon>
    </lineage>
</organism>
<evidence type="ECO:0000313" key="1">
    <source>
        <dbReference type="EMBL" id="KFE54020.1"/>
    </source>
</evidence>
<proteinExistence type="predicted"/>
<dbReference type="Proteomes" id="UP000028643">
    <property type="component" value="Unassembled WGS sequence"/>
</dbReference>
<dbReference type="PATRIC" id="fig|317.174.peg.923"/>
<dbReference type="RefSeq" id="WP_047572483.1">
    <property type="nucleotide sequence ID" value="NZ_JPQT01000063.1"/>
</dbReference>
<accession>A0A085VF07</accession>
<evidence type="ECO:0000313" key="2">
    <source>
        <dbReference type="Proteomes" id="UP000028643"/>
    </source>
</evidence>
<name>A0A085VF07_PSESX</name>
<sequence>MIDLGKAFGTKKEDEDKNKPEMVYFKSKEEAERETGYFKVSSIQVTPELAKSILGFVQRNGLQTFARESKKKTSYNYYTLKFTMRNYYINGQSGNDYKYCWIERGVTQGNLTSLVKTNIVRRTDADGEIVRTQYGPSDMDTFQYDLVKSKTPDLNQLYFWICQKYPNHLKRMTYSRILPTYLEGVELDSDDYKMPVFDTYPRD</sequence>
<dbReference type="EMBL" id="JPQT01000063">
    <property type="protein sequence ID" value="KFE54020.1"/>
    <property type="molecule type" value="Genomic_DNA"/>
</dbReference>
<comment type="caution">
    <text evidence="1">The sequence shown here is derived from an EMBL/GenBank/DDBJ whole genome shotgun (WGS) entry which is preliminary data.</text>
</comment>
<dbReference type="AlphaFoldDB" id="A0A085VF07"/>
<protein>
    <submittedName>
        <fullName evidence="1">Uncharacterized protein</fullName>
    </submittedName>
</protein>
<reference evidence="1 2" key="1">
    <citation type="submission" date="2014-07" db="EMBL/GenBank/DDBJ databases">
        <title>Draft Genome Sequences of Environmental Pseudomonas syringae strains.</title>
        <authorList>
            <person name="Baltrus D.A."/>
            <person name="Berge O."/>
            <person name="Morris C."/>
        </authorList>
    </citation>
    <scope>NUCLEOTIDE SEQUENCE [LARGE SCALE GENOMIC DNA]</scope>
    <source>
        <strain evidence="1 2">CEB003</strain>
    </source>
</reference>
<gene>
    <name evidence="1" type="ORF">IV02_04540</name>
</gene>